<dbReference type="Proteomes" id="UP000737018">
    <property type="component" value="Unassembled WGS sequence"/>
</dbReference>
<keyword evidence="4" id="KW-1185">Reference proteome</keyword>
<evidence type="ECO:0000256" key="1">
    <source>
        <dbReference type="SAM" id="MobiDB-lite"/>
    </source>
</evidence>
<evidence type="ECO:0000313" key="3">
    <source>
        <dbReference type="EMBL" id="KAF3965511.1"/>
    </source>
</evidence>
<protein>
    <recommendedName>
        <fullName evidence="2">DUF7054 domain-containing protein</fullName>
    </recommendedName>
</protein>
<name>A0A8J4R473_9ROSI</name>
<dbReference type="InterPro" id="IPR055482">
    <property type="entry name" value="DUF7054"/>
</dbReference>
<dbReference type="OrthoDB" id="1919859at2759"/>
<dbReference type="Pfam" id="PF23156">
    <property type="entry name" value="DUF7054"/>
    <property type="match status" value="1"/>
</dbReference>
<sequence length="146" mass="15835">MLLYKPKKNQTAANKGGNRLLISITVLGSAGPIRFVVSEDELVAAVIDTALKSYAREGRLPVLGSNLNDFILYCPNAGPEALSPWDTIGSQGVRNFMLCKKPQPVKMEGDEERSMQQISGKGNGNGSGGSWKAWINKSLNLKIYSH</sequence>
<feature type="domain" description="DUF7054" evidence="2">
    <location>
        <begin position="18"/>
        <end position="99"/>
    </location>
</feature>
<proteinExistence type="predicted"/>
<feature type="region of interest" description="Disordered" evidence="1">
    <location>
        <begin position="107"/>
        <end position="129"/>
    </location>
</feature>
<organism evidence="3 4">
    <name type="scientific">Castanea mollissima</name>
    <name type="common">Chinese chestnut</name>
    <dbReference type="NCBI Taxonomy" id="60419"/>
    <lineage>
        <taxon>Eukaryota</taxon>
        <taxon>Viridiplantae</taxon>
        <taxon>Streptophyta</taxon>
        <taxon>Embryophyta</taxon>
        <taxon>Tracheophyta</taxon>
        <taxon>Spermatophyta</taxon>
        <taxon>Magnoliopsida</taxon>
        <taxon>eudicotyledons</taxon>
        <taxon>Gunneridae</taxon>
        <taxon>Pentapetalae</taxon>
        <taxon>rosids</taxon>
        <taxon>fabids</taxon>
        <taxon>Fagales</taxon>
        <taxon>Fagaceae</taxon>
        <taxon>Castanea</taxon>
    </lineage>
</organism>
<dbReference type="EMBL" id="JRKL02001179">
    <property type="protein sequence ID" value="KAF3965511.1"/>
    <property type="molecule type" value="Genomic_DNA"/>
</dbReference>
<dbReference type="InterPro" id="IPR040358">
    <property type="entry name" value="At4g22758-like"/>
</dbReference>
<dbReference type="PANTHER" id="PTHR33270">
    <property type="entry name" value="BNAC05G50380D PROTEIN"/>
    <property type="match status" value="1"/>
</dbReference>
<dbReference type="AlphaFoldDB" id="A0A8J4R473"/>
<accession>A0A8J4R473</accession>
<gene>
    <name evidence="3" type="ORF">CMV_010308</name>
</gene>
<evidence type="ECO:0000259" key="2">
    <source>
        <dbReference type="Pfam" id="PF23156"/>
    </source>
</evidence>
<evidence type="ECO:0000313" key="4">
    <source>
        <dbReference type="Proteomes" id="UP000737018"/>
    </source>
</evidence>
<reference evidence="3" key="1">
    <citation type="submission" date="2020-03" db="EMBL/GenBank/DDBJ databases">
        <title>Castanea mollissima Vanexum genome sequencing.</title>
        <authorList>
            <person name="Staton M."/>
        </authorList>
    </citation>
    <scope>NUCLEOTIDE SEQUENCE</scope>
    <source>
        <tissue evidence="3">Leaf</tissue>
    </source>
</reference>
<dbReference type="PANTHER" id="PTHR33270:SF18">
    <property type="entry name" value="OS02G0324700 PROTEIN"/>
    <property type="match status" value="1"/>
</dbReference>
<comment type="caution">
    <text evidence="3">The sequence shown here is derived from an EMBL/GenBank/DDBJ whole genome shotgun (WGS) entry which is preliminary data.</text>
</comment>